<sequence length="767" mass="81811">MTSKPMVSSAASPPIKLVASALGLALASTAAAAATGDAADVRDGAADPQNAQELDGVKVRSTVVNTPSPKFTAPLLDTPRSVTVIPQAIIQQTAATSLLDVLRQVPGITFGAGEGGNPNGDRPIIRGFDSESSVFIDGIRSSGSQSREIFDIDQVEVIKGPSSAYTGRGGVGGSVNLTTKQPMAEDFLRGTAGIGTDNYYRGTADWNQLVGVDSAARLNVMGHSNDVPGRNGPEMSRWGIAPSVTFGLHAPTSVTLAYYHLQSDDTPDSGIPYNNPFAATSPYAKLNGDGRPYAVARGTYYGWLDRDYQKQGNDIGSVLVKTNFGDGWLLRNTTLYARSTNDYIWTQPDDSQGNFLLNGGVWRRNNNRDSSTTNLTNQTDLTGEFDTGSLKHSFAAGIELSSEKTQRSSYLVDPATNAADTHNTGSIVNGACSSKYGIGAASGYWCTSAQRPNPNDPFDGLIIGGQNPTRIVTDTRSAWAFDTVTFNPTWSLNAGLRFDSFSTRSTVTTTATGVVTRLGNDANFWNYQLGVVYKPAQNGSVYLSYGTSSNPPGADAGDGADGIAVTNADLKPEDSRNIELGTKWEVFDQRLSLSAAVFRSEKTNARVATGGRGSPLINLGEQRVDGLELGFSGQITERWSVFGGYTYLDSELVKTGPGAVANQGNQFPNTPKNSFTLWTTVAVTSRWAVGGGAYYQDKVFGDAANTKWVPGYTRFDAMASYQLSKNLTLQLNVQNLTNKYYFDKAYAAHYASVAPGRVAMLTANFSL</sequence>
<dbReference type="PROSITE" id="PS52016">
    <property type="entry name" value="TONB_DEPENDENT_REC_3"/>
    <property type="match status" value="1"/>
</dbReference>
<evidence type="ECO:0000256" key="7">
    <source>
        <dbReference type="ARBA" id="ARBA00023004"/>
    </source>
</evidence>
<organism evidence="17 18">
    <name type="scientific">Dyella halodurans</name>
    <dbReference type="NCBI Taxonomy" id="1920171"/>
    <lineage>
        <taxon>Bacteria</taxon>
        <taxon>Pseudomonadati</taxon>
        <taxon>Pseudomonadota</taxon>
        <taxon>Gammaproteobacteria</taxon>
        <taxon>Lysobacterales</taxon>
        <taxon>Rhodanobacteraceae</taxon>
        <taxon>Dyella</taxon>
    </lineage>
</organism>
<evidence type="ECO:0000256" key="8">
    <source>
        <dbReference type="ARBA" id="ARBA00023065"/>
    </source>
</evidence>
<keyword evidence="6 14" id="KW-0732">Signal</keyword>
<dbReference type="Pfam" id="PF00593">
    <property type="entry name" value="TonB_dep_Rec_b-barrel"/>
    <property type="match status" value="1"/>
</dbReference>
<keyword evidence="9 13" id="KW-0798">TonB box</keyword>
<dbReference type="Proteomes" id="UP001595961">
    <property type="component" value="Unassembled WGS sequence"/>
</dbReference>
<dbReference type="SUPFAM" id="SSF56935">
    <property type="entry name" value="Porins"/>
    <property type="match status" value="1"/>
</dbReference>
<name>A0ABV9C795_9GAMM</name>
<evidence type="ECO:0000313" key="17">
    <source>
        <dbReference type="EMBL" id="MFC4528653.1"/>
    </source>
</evidence>
<reference evidence="18" key="1">
    <citation type="journal article" date="2019" name="Int. J. Syst. Evol. Microbiol.">
        <title>The Global Catalogue of Microorganisms (GCM) 10K type strain sequencing project: providing services to taxonomists for standard genome sequencing and annotation.</title>
        <authorList>
            <consortium name="The Broad Institute Genomics Platform"/>
            <consortium name="The Broad Institute Genome Sequencing Center for Infectious Disease"/>
            <person name="Wu L."/>
            <person name="Ma J."/>
        </authorList>
    </citation>
    <scope>NUCLEOTIDE SEQUENCE [LARGE SCALE GENOMIC DNA]</scope>
    <source>
        <strain evidence="18">CCM 4481</strain>
    </source>
</reference>
<evidence type="ECO:0000256" key="11">
    <source>
        <dbReference type="ARBA" id="ARBA00023237"/>
    </source>
</evidence>
<evidence type="ECO:0000256" key="13">
    <source>
        <dbReference type="RuleBase" id="RU003357"/>
    </source>
</evidence>
<feature type="signal peptide" evidence="14">
    <location>
        <begin position="1"/>
        <end position="33"/>
    </location>
</feature>
<keyword evidence="5 12" id="KW-0812">Transmembrane</keyword>
<keyword evidence="10 12" id="KW-0472">Membrane</keyword>
<dbReference type="EMBL" id="JBHSGA010000020">
    <property type="protein sequence ID" value="MFC4528653.1"/>
    <property type="molecule type" value="Genomic_DNA"/>
</dbReference>
<evidence type="ECO:0000256" key="4">
    <source>
        <dbReference type="ARBA" id="ARBA00022496"/>
    </source>
</evidence>
<evidence type="ECO:0000256" key="6">
    <source>
        <dbReference type="ARBA" id="ARBA00022729"/>
    </source>
</evidence>
<evidence type="ECO:0000313" key="18">
    <source>
        <dbReference type="Proteomes" id="UP001595961"/>
    </source>
</evidence>
<comment type="similarity">
    <text evidence="12 13">Belongs to the TonB-dependent receptor family.</text>
</comment>
<gene>
    <name evidence="17" type="ORF">ACFO5W_18560</name>
</gene>
<keyword evidence="8" id="KW-0406">Ion transport</keyword>
<evidence type="ECO:0000256" key="1">
    <source>
        <dbReference type="ARBA" id="ARBA00004571"/>
    </source>
</evidence>
<keyword evidence="4" id="KW-0410">Iron transport</keyword>
<evidence type="ECO:0000259" key="15">
    <source>
        <dbReference type="Pfam" id="PF00593"/>
    </source>
</evidence>
<evidence type="ECO:0000256" key="2">
    <source>
        <dbReference type="ARBA" id="ARBA00022448"/>
    </source>
</evidence>
<accession>A0ABV9C795</accession>
<keyword evidence="17" id="KW-0675">Receptor</keyword>
<keyword evidence="3 12" id="KW-1134">Transmembrane beta strand</keyword>
<dbReference type="Gene3D" id="2.170.130.10">
    <property type="entry name" value="TonB-dependent receptor, plug domain"/>
    <property type="match status" value="1"/>
</dbReference>
<protein>
    <submittedName>
        <fullName evidence="17">TonB-dependent receptor</fullName>
    </submittedName>
</protein>
<dbReference type="InterPro" id="IPR039426">
    <property type="entry name" value="TonB-dep_rcpt-like"/>
</dbReference>
<keyword evidence="11 12" id="KW-0998">Cell outer membrane</keyword>
<evidence type="ECO:0000256" key="5">
    <source>
        <dbReference type="ARBA" id="ARBA00022692"/>
    </source>
</evidence>
<evidence type="ECO:0000256" key="10">
    <source>
        <dbReference type="ARBA" id="ARBA00023136"/>
    </source>
</evidence>
<dbReference type="PANTHER" id="PTHR32552:SF89">
    <property type="entry name" value="CATECHOLATE SIDEROPHORE RECEPTOR FIU"/>
    <property type="match status" value="1"/>
</dbReference>
<feature type="chain" id="PRO_5046241874" evidence="14">
    <location>
        <begin position="34"/>
        <end position="767"/>
    </location>
</feature>
<dbReference type="PANTHER" id="PTHR32552">
    <property type="entry name" value="FERRICHROME IRON RECEPTOR-RELATED"/>
    <property type="match status" value="1"/>
</dbReference>
<dbReference type="CDD" id="cd01347">
    <property type="entry name" value="ligand_gated_channel"/>
    <property type="match status" value="1"/>
</dbReference>
<dbReference type="RefSeq" id="WP_266147999.1">
    <property type="nucleotide sequence ID" value="NZ_CP064028.1"/>
</dbReference>
<dbReference type="InterPro" id="IPR000531">
    <property type="entry name" value="Beta-barrel_TonB"/>
</dbReference>
<evidence type="ECO:0000259" key="16">
    <source>
        <dbReference type="Pfam" id="PF07715"/>
    </source>
</evidence>
<proteinExistence type="inferred from homology"/>
<comment type="subcellular location">
    <subcellularLocation>
        <location evidence="1 12">Cell outer membrane</location>
        <topology evidence="1 12">Multi-pass membrane protein</topology>
    </subcellularLocation>
</comment>
<keyword evidence="18" id="KW-1185">Reference proteome</keyword>
<evidence type="ECO:0000256" key="9">
    <source>
        <dbReference type="ARBA" id="ARBA00023077"/>
    </source>
</evidence>
<keyword evidence="2 12" id="KW-0813">Transport</keyword>
<evidence type="ECO:0000256" key="3">
    <source>
        <dbReference type="ARBA" id="ARBA00022452"/>
    </source>
</evidence>
<keyword evidence="7" id="KW-0408">Iron</keyword>
<dbReference type="Gene3D" id="2.40.170.20">
    <property type="entry name" value="TonB-dependent receptor, beta-barrel domain"/>
    <property type="match status" value="1"/>
</dbReference>
<dbReference type="InterPro" id="IPR036942">
    <property type="entry name" value="Beta-barrel_TonB_sf"/>
</dbReference>
<dbReference type="Pfam" id="PF07715">
    <property type="entry name" value="Plug"/>
    <property type="match status" value="1"/>
</dbReference>
<dbReference type="InterPro" id="IPR012910">
    <property type="entry name" value="Plug_dom"/>
</dbReference>
<evidence type="ECO:0000256" key="14">
    <source>
        <dbReference type="SAM" id="SignalP"/>
    </source>
</evidence>
<comment type="caution">
    <text evidence="17">The sequence shown here is derived from an EMBL/GenBank/DDBJ whole genome shotgun (WGS) entry which is preliminary data.</text>
</comment>
<dbReference type="InterPro" id="IPR037066">
    <property type="entry name" value="Plug_dom_sf"/>
</dbReference>
<evidence type="ECO:0000256" key="12">
    <source>
        <dbReference type="PROSITE-ProRule" id="PRU01360"/>
    </source>
</evidence>
<feature type="domain" description="TonB-dependent receptor plug" evidence="16">
    <location>
        <begin position="75"/>
        <end position="173"/>
    </location>
</feature>
<feature type="domain" description="TonB-dependent receptor-like beta-barrel" evidence="15">
    <location>
        <begin position="263"/>
        <end position="736"/>
    </location>
</feature>